<feature type="transmembrane region" description="Helical" evidence="1">
    <location>
        <begin position="93"/>
        <end position="115"/>
    </location>
</feature>
<keyword evidence="1" id="KW-1133">Transmembrane helix</keyword>
<feature type="transmembrane region" description="Helical" evidence="1">
    <location>
        <begin position="121"/>
        <end position="143"/>
    </location>
</feature>
<reference evidence="3" key="2">
    <citation type="submission" date="2013-04" db="EMBL/GenBank/DDBJ databases">
        <title>Genomic mechanisms accounting for the adaptation to parasitism in nematode-trapping fungi.</title>
        <authorList>
            <person name="Ahren D.G."/>
        </authorList>
    </citation>
    <scope>NUCLEOTIDE SEQUENCE [LARGE SCALE GENOMIC DNA]</scope>
    <source>
        <strain evidence="3">CBS 200.50</strain>
    </source>
</reference>
<keyword evidence="1" id="KW-0812">Transmembrane</keyword>
<evidence type="ECO:0000313" key="2">
    <source>
        <dbReference type="EMBL" id="EPS41673.1"/>
    </source>
</evidence>
<keyword evidence="3" id="KW-1185">Reference proteome</keyword>
<organism evidence="2 3">
    <name type="scientific">Dactylellina haptotyla (strain CBS 200.50)</name>
    <name type="common">Nematode-trapping fungus</name>
    <name type="synonym">Monacrosporium haptotylum</name>
    <dbReference type="NCBI Taxonomy" id="1284197"/>
    <lineage>
        <taxon>Eukaryota</taxon>
        <taxon>Fungi</taxon>
        <taxon>Dikarya</taxon>
        <taxon>Ascomycota</taxon>
        <taxon>Pezizomycotina</taxon>
        <taxon>Orbiliomycetes</taxon>
        <taxon>Orbiliales</taxon>
        <taxon>Orbiliaceae</taxon>
        <taxon>Dactylellina</taxon>
    </lineage>
</organism>
<feature type="transmembrane region" description="Helical" evidence="1">
    <location>
        <begin position="20"/>
        <end position="40"/>
    </location>
</feature>
<accession>S8BQE0</accession>
<proteinExistence type="predicted"/>
<keyword evidence="1" id="KW-0472">Membrane</keyword>
<feature type="transmembrane region" description="Helical" evidence="1">
    <location>
        <begin position="52"/>
        <end position="72"/>
    </location>
</feature>
<dbReference type="OrthoDB" id="5372459at2759"/>
<name>S8BQE0_DACHA</name>
<dbReference type="Proteomes" id="UP000015100">
    <property type="component" value="Unassembled WGS sequence"/>
</dbReference>
<dbReference type="AlphaFoldDB" id="S8BQE0"/>
<evidence type="ECO:0000256" key="1">
    <source>
        <dbReference type="SAM" id="Phobius"/>
    </source>
</evidence>
<dbReference type="EMBL" id="AQGS01000225">
    <property type="protein sequence ID" value="EPS41673.1"/>
    <property type="molecule type" value="Genomic_DNA"/>
</dbReference>
<dbReference type="OMA" id="INATYHT"/>
<reference evidence="2 3" key="1">
    <citation type="journal article" date="2013" name="PLoS Genet.">
        <title>Genomic mechanisms accounting for the adaptation to parasitism in nematode-trapping fungi.</title>
        <authorList>
            <person name="Meerupati T."/>
            <person name="Andersson K.M."/>
            <person name="Friman E."/>
            <person name="Kumar D."/>
            <person name="Tunlid A."/>
            <person name="Ahren D."/>
        </authorList>
    </citation>
    <scope>NUCLEOTIDE SEQUENCE [LARGE SCALE GENOMIC DNA]</scope>
    <source>
        <strain evidence="2 3">CBS 200.50</strain>
    </source>
</reference>
<comment type="caution">
    <text evidence="2">The sequence shown here is derived from an EMBL/GenBank/DDBJ whole genome shotgun (WGS) entry which is preliminary data.</text>
</comment>
<dbReference type="HOGENOM" id="CLU_1468116_0_0_1"/>
<protein>
    <submittedName>
        <fullName evidence="2">Uncharacterized protein</fullName>
    </submittedName>
</protein>
<gene>
    <name evidence="2" type="ORF">H072_4447</name>
</gene>
<evidence type="ECO:0000313" key="3">
    <source>
        <dbReference type="Proteomes" id="UP000015100"/>
    </source>
</evidence>
<sequence length="184" mass="21135">MHFAIHKLSPSPNPRVQRYYTLYIITLILIQFHIIFSLIYHGRLLSAYFDPVFPFHMFLTWITSFGSIVRFVEHVQHKDFVGYIQAAAKGKTVGRFDVVFAVLWALSYVMLPFALFGDFKYLGVTYLIPLPVILGFSLARWLYARMLAEWENGGYIKVSADENAAGGNDDELPLYEEAVGEERV</sequence>